<dbReference type="AlphaFoldDB" id="A0A4C1UUP1"/>
<dbReference type="EMBL" id="BGZK01000229">
    <property type="protein sequence ID" value="GBP30155.1"/>
    <property type="molecule type" value="Genomic_DNA"/>
</dbReference>
<reference evidence="2 3" key="1">
    <citation type="journal article" date="2019" name="Commun. Biol.">
        <title>The bagworm genome reveals a unique fibroin gene that provides high tensile strength.</title>
        <authorList>
            <person name="Kono N."/>
            <person name="Nakamura H."/>
            <person name="Ohtoshi R."/>
            <person name="Tomita M."/>
            <person name="Numata K."/>
            <person name="Arakawa K."/>
        </authorList>
    </citation>
    <scope>NUCLEOTIDE SEQUENCE [LARGE SCALE GENOMIC DNA]</scope>
</reference>
<protein>
    <submittedName>
        <fullName evidence="2">Uncharacterized protein</fullName>
    </submittedName>
</protein>
<name>A0A4C1UUP1_EUMVA</name>
<sequence length="97" mass="11093">MARRELQMAHFISQRSASRRGTDADRRRHDVFKQRQKYDPLEWRQGAIRKDLGRLRVRSPVLGLRAAITSNRPASVPDAAIKKDSQPLTLDAMTALL</sequence>
<dbReference type="Proteomes" id="UP000299102">
    <property type="component" value="Unassembled WGS sequence"/>
</dbReference>
<comment type="caution">
    <text evidence="2">The sequence shown here is derived from an EMBL/GenBank/DDBJ whole genome shotgun (WGS) entry which is preliminary data.</text>
</comment>
<feature type="region of interest" description="Disordered" evidence="1">
    <location>
        <begin position="1"/>
        <end position="27"/>
    </location>
</feature>
<evidence type="ECO:0000313" key="3">
    <source>
        <dbReference type="Proteomes" id="UP000299102"/>
    </source>
</evidence>
<proteinExistence type="predicted"/>
<gene>
    <name evidence="2" type="ORF">EVAR_95000_1</name>
</gene>
<accession>A0A4C1UUP1</accession>
<evidence type="ECO:0000313" key="2">
    <source>
        <dbReference type="EMBL" id="GBP30155.1"/>
    </source>
</evidence>
<keyword evidence="3" id="KW-1185">Reference proteome</keyword>
<evidence type="ECO:0000256" key="1">
    <source>
        <dbReference type="SAM" id="MobiDB-lite"/>
    </source>
</evidence>
<organism evidence="2 3">
    <name type="scientific">Eumeta variegata</name>
    <name type="common">Bagworm moth</name>
    <name type="synonym">Eumeta japonica</name>
    <dbReference type="NCBI Taxonomy" id="151549"/>
    <lineage>
        <taxon>Eukaryota</taxon>
        <taxon>Metazoa</taxon>
        <taxon>Ecdysozoa</taxon>
        <taxon>Arthropoda</taxon>
        <taxon>Hexapoda</taxon>
        <taxon>Insecta</taxon>
        <taxon>Pterygota</taxon>
        <taxon>Neoptera</taxon>
        <taxon>Endopterygota</taxon>
        <taxon>Lepidoptera</taxon>
        <taxon>Glossata</taxon>
        <taxon>Ditrysia</taxon>
        <taxon>Tineoidea</taxon>
        <taxon>Psychidae</taxon>
        <taxon>Oiketicinae</taxon>
        <taxon>Eumeta</taxon>
    </lineage>
</organism>